<gene>
    <name evidence="4" type="ORF">RCC_12046</name>
</gene>
<keyword evidence="5" id="KW-1185">Reference proteome</keyword>
<evidence type="ECO:0000256" key="1">
    <source>
        <dbReference type="SAM" id="SignalP"/>
    </source>
</evidence>
<dbReference type="STRING" id="112498.A0A2D3ULZ9"/>
<protein>
    <submittedName>
        <fullName evidence="4">Uncharacterized protein</fullName>
    </submittedName>
</protein>
<evidence type="ECO:0000259" key="2">
    <source>
        <dbReference type="Pfam" id="PF00144"/>
    </source>
</evidence>
<keyword evidence="1" id="KW-0732">Signal</keyword>
<dbReference type="Pfam" id="PF00144">
    <property type="entry name" value="Beta-lactamase"/>
    <property type="match status" value="1"/>
</dbReference>
<sequence>MWQSFTILVGALGGITRAQTPTRDGLVLCPLKGQQFPVPSGLAQETVWQETAKSLRDTLEANITQTPYNATTFSVGIFSTTDAGLLFEYHHGDQTVVTSKLGANKVDADSIYRIASLSKILTIYLWLIRDGDRRLSDPIIEHIPQLATFDVSQVDYPLPDWSEITVGDLMSFLAGAGRDYGLNDLAISGSVTGGLPELAAQNLMNDTTSRQRPTCGFVEAGLYLECNQDEYIRALSQLGASFPSSTTPLYSNANWAILGLALSNLLESPMEHIFNTSLVNPLNLTGTTYSTPKHVTRHSVVPDGNTSYCRWDDELGPIAPAAGAYSTTNDLAAIGKAILNSTLVSKSITRRWFAATSFVDKIDQAVGRGWEIFRLKSGGHTVDLYTKGGNWGSYSSVFAVIPDYNVGFSLLSVSTKAYGKFTDDFPNVLAPILLDAVEKIGREQANHNFVGQYHSQSSNTSVRVEMDDLPGLKLTEYIYKGTDMGVVFGDLNKEVDFRLIPNHLAKGKGQFGFTGVYARPQPPLANGSFYFPCQSWLDIDDFTYDSVPLGNFMFEVDENGRAGSVQLKAFKEKLERKLGIRDKNMA</sequence>
<feature type="signal peptide" evidence="1">
    <location>
        <begin position="1"/>
        <end position="18"/>
    </location>
</feature>
<dbReference type="OrthoDB" id="10250282at2759"/>
<dbReference type="Gene3D" id="3.40.710.10">
    <property type="entry name" value="DD-peptidase/beta-lactamase superfamily"/>
    <property type="match status" value="1"/>
</dbReference>
<dbReference type="InterPro" id="IPR058664">
    <property type="entry name" value="ARB_00930-like_C"/>
</dbReference>
<dbReference type="InterPro" id="IPR001466">
    <property type="entry name" value="Beta-lactam-related"/>
</dbReference>
<dbReference type="AlphaFoldDB" id="A0A2D3ULZ9"/>
<evidence type="ECO:0000259" key="3">
    <source>
        <dbReference type="Pfam" id="PF26335"/>
    </source>
</evidence>
<feature type="domain" description="Beta-lactamase-related" evidence="2">
    <location>
        <begin position="91"/>
        <end position="425"/>
    </location>
</feature>
<dbReference type="GeneID" id="35606606"/>
<evidence type="ECO:0000313" key="4">
    <source>
        <dbReference type="EMBL" id="CZT14561.1"/>
    </source>
</evidence>
<reference evidence="4 5" key="1">
    <citation type="submission" date="2016-03" db="EMBL/GenBank/DDBJ databases">
        <authorList>
            <person name="Ploux O."/>
        </authorList>
    </citation>
    <scope>NUCLEOTIDE SEQUENCE [LARGE SCALE GENOMIC DNA]</scope>
    <source>
        <strain evidence="4 5">URUG2</strain>
    </source>
</reference>
<feature type="chain" id="PRO_5013824054" evidence="1">
    <location>
        <begin position="19"/>
        <end position="586"/>
    </location>
</feature>
<dbReference type="Pfam" id="PF26335">
    <property type="entry name" value="ARB_00930_C"/>
    <property type="match status" value="1"/>
</dbReference>
<dbReference type="RefSeq" id="XP_023621458.1">
    <property type="nucleotide sequence ID" value="XM_023765690.1"/>
</dbReference>
<accession>A0A2D3ULZ9</accession>
<dbReference type="InterPro" id="IPR012338">
    <property type="entry name" value="Beta-lactam/transpept-like"/>
</dbReference>
<organism evidence="4 5">
    <name type="scientific">Ramularia collo-cygni</name>
    <dbReference type="NCBI Taxonomy" id="112498"/>
    <lineage>
        <taxon>Eukaryota</taxon>
        <taxon>Fungi</taxon>
        <taxon>Dikarya</taxon>
        <taxon>Ascomycota</taxon>
        <taxon>Pezizomycotina</taxon>
        <taxon>Dothideomycetes</taxon>
        <taxon>Dothideomycetidae</taxon>
        <taxon>Mycosphaerellales</taxon>
        <taxon>Mycosphaerellaceae</taxon>
        <taxon>Ramularia</taxon>
    </lineage>
</organism>
<evidence type="ECO:0000313" key="5">
    <source>
        <dbReference type="Proteomes" id="UP000225277"/>
    </source>
</evidence>
<feature type="domain" description="Beta-lactamase-like ARB-00930-like C-terminal" evidence="3">
    <location>
        <begin position="442"/>
        <end position="577"/>
    </location>
</feature>
<dbReference type="EMBL" id="FJUY01000001">
    <property type="protein sequence ID" value="CZT14561.1"/>
    <property type="molecule type" value="Genomic_DNA"/>
</dbReference>
<dbReference type="Proteomes" id="UP000225277">
    <property type="component" value="Unassembled WGS sequence"/>
</dbReference>
<dbReference type="PANTHER" id="PTHR22935">
    <property type="entry name" value="PENICILLIN-BINDING PROTEIN"/>
    <property type="match status" value="1"/>
</dbReference>
<name>A0A2D3ULZ9_9PEZI</name>
<dbReference type="InterPro" id="IPR051478">
    <property type="entry name" value="Beta-lactamase-like_AB/R"/>
</dbReference>
<proteinExistence type="predicted"/>
<dbReference type="PANTHER" id="PTHR22935:SF97">
    <property type="entry name" value="BETA-LACTAMASE-RELATED DOMAIN-CONTAINING PROTEIN"/>
    <property type="match status" value="1"/>
</dbReference>
<dbReference type="SUPFAM" id="SSF56601">
    <property type="entry name" value="beta-lactamase/transpeptidase-like"/>
    <property type="match status" value="1"/>
</dbReference>